<reference evidence="1 2" key="1">
    <citation type="submission" date="2024-05" db="EMBL/GenBank/DDBJ databases">
        <title>Culex pipiens pipiens assembly and annotation.</title>
        <authorList>
            <person name="Alout H."/>
            <person name="Durand T."/>
        </authorList>
    </citation>
    <scope>NUCLEOTIDE SEQUENCE [LARGE SCALE GENOMIC DNA]</scope>
    <source>
        <strain evidence="1">HA-2024</strain>
        <tissue evidence="1">Whole body</tissue>
    </source>
</reference>
<accession>A0ABD1D687</accession>
<dbReference type="Proteomes" id="UP001562425">
    <property type="component" value="Unassembled WGS sequence"/>
</dbReference>
<name>A0ABD1D687_CULPP</name>
<gene>
    <name evidence="1" type="ORF">pipiens_000040</name>
</gene>
<feature type="non-terminal residue" evidence="1">
    <location>
        <position position="46"/>
    </location>
</feature>
<feature type="non-terminal residue" evidence="1">
    <location>
        <position position="1"/>
    </location>
</feature>
<dbReference type="AlphaFoldDB" id="A0ABD1D687"/>
<sequence>LRWVVRAGLPADRLHTGRGGHLRFPAQGGPVCALLRQESGRRQCTV</sequence>
<evidence type="ECO:0000313" key="1">
    <source>
        <dbReference type="EMBL" id="KAL1395157.1"/>
    </source>
</evidence>
<comment type="caution">
    <text evidence="1">The sequence shown here is derived from an EMBL/GenBank/DDBJ whole genome shotgun (WGS) entry which is preliminary data.</text>
</comment>
<evidence type="ECO:0000313" key="2">
    <source>
        <dbReference type="Proteomes" id="UP001562425"/>
    </source>
</evidence>
<dbReference type="EMBL" id="JBEHCU010007264">
    <property type="protein sequence ID" value="KAL1395157.1"/>
    <property type="molecule type" value="Genomic_DNA"/>
</dbReference>
<proteinExistence type="predicted"/>
<organism evidence="1 2">
    <name type="scientific">Culex pipiens pipiens</name>
    <name type="common">Northern house mosquito</name>
    <dbReference type="NCBI Taxonomy" id="38569"/>
    <lineage>
        <taxon>Eukaryota</taxon>
        <taxon>Metazoa</taxon>
        <taxon>Ecdysozoa</taxon>
        <taxon>Arthropoda</taxon>
        <taxon>Hexapoda</taxon>
        <taxon>Insecta</taxon>
        <taxon>Pterygota</taxon>
        <taxon>Neoptera</taxon>
        <taxon>Endopterygota</taxon>
        <taxon>Diptera</taxon>
        <taxon>Nematocera</taxon>
        <taxon>Culicoidea</taxon>
        <taxon>Culicidae</taxon>
        <taxon>Culicinae</taxon>
        <taxon>Culicini</taxon>
        <taxon>Culex</taxon>
        <taxon>Culex</taxon>
    </lineage>
</organism>
<keyword evidence="2" id="KW-1185">Reference proteome</keyword>
<protein>
    <submittedName>
        <fullName evidence="1">Uncharacterized protein</fullName>
    </submittedName>
</protein>